<evidence type="ECO:0000313" key="1">
    <source>
        <dbReference type="EMBL" id="PWN50319.1"/>
    </source>
</evidence>
<protein>
    <submittedName>
        <fullName evidence="1">Uncharacterized protein</fullName>
    </submittedName>
</protein>
<dbReference type="Proteomes" id="UP000245626">
    <property type="component" value="Unassembled WGS sequence"/>
</dbReference>
<feature type="non-terminal residue" evidence="1">
    <location>
        <position position="1"/>
    </location>
</feature>
<sequence>QPLDHFDGSTDVKFNQRYFYSLRHYVPSSKRKDKGPVPVFVLDSGETSAVNRIPYLDHGILDILAEATGGIGVVLEHRYYGTSVPDRSKLGPGSVWGVDQLRWLNNRQALQDSAEFVKNVRFEGVEEADARRIIYYGGSYPGARAAHMRVLYPDLIYGAIASSAVVAAVDEFPEYFYPIARGAEPSCSQAIQSAIGYIDKIIAPNPRTGSVQPERDVAKARELLSLFGLGDLSSFTDFANLLTAPLGSFQALNWDPQVSSPEFARFCSALTQNGTVTHGSPRATTNVERDQIFFSASSDVEIPPEVAGYASFMKQNYVEPCLNGEGEGGEDDATESPKKRSADECFSSDLGNFLNQTELDDNKAWTFQVCTTWGYLMTSPPVPSLGDHPGSERPSGPKLISTLLDYDYAHAVCKEGYQPGEHFEIPARPNVTEVNSIGGFGIEMDRLAFIDGQYDPWRPATVHSEEFAMGGARSDTLDRPFKLIADCWHHCDENGNKDGTVVPPRVKAIHKQEVEFVKHWLSQ</sequence>
<feature type="non-terminal residue" evidence="1">
    <location>
        <position position="523"/>
    </location>
</feature>
<accession>A0ACD0NX62</accession>
<name>A0ACD0NX62_9BASI</name>
<evidence type="ECO:0000313" key="2">
    <source>
        <dbReference type="Proteomes" id="UP000245626"/>
    </source>
</evidence>
<gene>
    <name evidence="1" type="ORF">IE53DRAFT_296762</name>
</gene>
<organism evidence="1 2">
    <name type="scientific">Violaceomyces palustris</name>
    <dbReference type="NCBI Taxonomy" id="1673888"/>
    <lineage>
        <taxon>Eukaryota</taxon>
        <taxon>Fungi</taxon>
        <taxon>Dikarya</taxon>
        <taxon>Basidiomycota</taxon>
        <taxon>Ustilaginomycotina</taxon>
        <taxon>Ustilaginomycetes</taxon>
        <taxon>Violaceomycetales</taxon>
        <taxon>Violaceomycetaceae</taxon>
        <taxon>Violaceomyces</taxon>
    </lineage>
</organism>
<proteinExistence type="predicted"/>
<keyword evidence="2" id="KW-1185">Reference proteome</keyword>
<dbReference type="EMBL" id="KZ819944">
    <property type="protein sequence ID" value="PWN50319.1"/>
    <property type="molecule type" value="Genomic_DNA"/>
</dbReference>
<reference evidence="1 2" key="1">
    <citation type="journal article" date="2018" name="Mol. Biol. Evol.">
        <title>Broad Genomic Sampling Reveals a Smut Pathogenic Ancestry of the Fungal Clade Ustilaginomycotina.</title>
        <authorList>
            <person name="Kijpornyongpan T."/>
            <person name="Mondo S.J."/>
            <person name="Barry K."/>
            <person name="Sandor L."/>
            <person name="Lee J."/>
            <person name="Lipzen A."/>
            <person name="Pangilinan J."/>
            <person name="LaButti K."/>
            <person name="Hainaut M."/>
            <person name="Henrissat B."/>
            <person name="Grigoriev I.V."/>
            <person name="Spatafora J.W."/>
            <person name="Aime M.C."/>
        </authorList>
    </citation>
    <scope>NUCLEOTIDE SEQUENCE [LARGE SCALE GENOMIC DNA]</scope>
    <source>
        <strain evidence="1 2">SA 807</strain>
    </source>
</reference>